<dbReference type="Pfam" id="PF13527">
    <property type="entry name" value="Acetyltransf_9"/>
    <property type="match status" value="1"/>
</dbReference>
<evidence type="ECO:0000259" key="5">
    <source>
        <dbReference type="PROSITE" id="PS51186"/>
    </source>
</evidence>
<dbReference type="AlphaFoldDB" id="A0A3S4USQ5"/>
<organism evidence="6 7">
    <name type="scientific">Acidipropionibacterium jensenii</name>
    <dbReference type="NCBI Taxonomy" id="1749"/>
    <lineage>
        <taxon>Bacteria</taxon>
        <taxon>Bacillati</taxon>
        <taxon>Actinomycetota</taxon>
        <taxon>Actinomycetes</taxon>
        <taxon>Propionibacteriales</taxon>
        <taxon>Propionibacteriaceae</taxon>
        <taxon>Acidipropionibacterium</taxon>
    </lineage>
</organism>
<dbReference type="STRING" id="1122997.GCA_000425285_00475"/>
<keyword evidence="3 4" id="KW-0012">Acyltransferase</keyword>
<dbReference type="Proteomes" id="UP000277858">
    <property type="component" value="Chromosome"/>
</dbReference>
<dbReference type="Pfam" id="PF17668">
    <property type="entry name" value="Acetyltransf_17"/>
    <property type="match status" value="1"/>
</dbReference>
<proteinExistence type="inferred from homology"/>
<protein>
    <submittedName>
        <fullName evidence="6">Enhanced intracellular survival protein</fullName>
    </submittedName>
</protein>
<dbReference type="SUPFAM" id="SSF55718">
    <property type="entry name" value="SCP-like"/>
    <property type="match status" value="1"/>
</dbReference>
<feature type="active site" description="Proton acceptor; via carboxylate" evidence="4">
    <location>
        <position position="439"/>
    </location>
</feature>
<evidence type="ECO:0000256" key="2">
    <source>
        <dbReference type="ARBA" id="ARBA00022679"/>
    </source>
</evidence>
<feature type="domain" description="N-acetyltransferase" evidence="5">
    <location>
        <begin position="34"/>
        <end position="181"/>
    </location>
</feature>
<dbReference type="InterPro" id="IPR016181">
    <property type="entry name" value="Acyl_CoA_acyltransferase"/>
</dbReference>
<evidence type="ECO:0000313" key="7">
    <source>
        <dbReference type="Proteomes" id="UP000277858"/>
    </source>
</evidence>
<evidence type="ECO:0000256" key="1">
    <source>
        <dbReference type="ARBA" id="ARBA00009213"/>
    </source>
</evidence>
<dbReference type="Gene3D" id="3.40.630.30">
    <property type="match status" value="2"/>
</dbReference>
<sequence length="439" mass="48458">MSEDRRRPDVSQPRELPDPYRLARVVTDGTVSQGIVAQCRAVNLGFHMPWPDDDFLNHFAQHVAGERLWAVQGPEDDPELPGLPVATLASYDQTINTGHGHLEPADFITDVTVRPTHRRRGLLRGLISHDLAAARRAGLSMAALTATEGAIYGRFGFGVSTQNQRIEVTSGGRFVLSHRPEGSVEMVAPGKIDELRLELFRRFHASRRGSHGRLDWWVEFASGRWSYEKQKPDRRVRSAIHRDPQGRPDGVVSYQVTEDFGSTLEVHDLIAVTADAELGLWEFLASIDLVTKITAGNTNPDTPLPWAVRDPRLVRFTGRSDLTWVRILDVVKALSVRGWDHTGSVVLRVTDPLEWCTGSYRIEVSDPERPAVVTRVADDAAGTEGHATIGIAALGSLYFGAVRAQSLAGAGHLRGTAEQIQTIGRMFATDDLPFSITEF</sequence>
<name>A0A3S4USQ5_9ACTN</name>
<comment type="similarity">
    <text evidence="1 4">Belongs to the acetyltransferase Eis family.</text>
</comment>
<dbReference type="InterPro" id="IPR051554">
    <property type="entry name" value="Acetyltransferase_Eis"/>
</dbReference>
<dbReference type="InterPro" id="IPR041380">
    <property type="entry name" value="Acetyltransf_17"/>
</dbReference>
<dbReference type="HAMAP" id="MF_01812">
    <property type="entry name" value="Eis"/>
    <property type="match status" value="1"/>
</dbReference>
<gene>
    <name evidence="6" type="primary">eis</name>
    <name evidence="6" type="ORF">NCTC13652_02555</name>
</gene>
<feature type="binding site" evidence="4">
    <location>
        <begin position="147"/>
        <end position="148"/>
    </location>
    <ligand>
        <name>acetyl-CoA</name>
        <dbReference type="ChEBI" id="CHEBI:57288"/>
    </ligand>
</feature>
<dbReference type="InterPro" id="IPR022902">
    <property type="entry name" value="NAcTrfase_Eis"/>
</dbReference>
<feature type="binding site" evidence="4">
    <location>
        <begin position="111"/>
        <end position="113"/>
    </location>
    <ligand>
        <name>acetyl-CoA</name>
        <dbReference type="ChEBI" id="CHEBI:57288"/>
    </ligand>
</feature>
<keyword evidence="7" id="KW-1185">Reference proteome</keyword>
<dbReference type="InterPro" id="IPR025559">
    <property type="entry name" value="Eis_dom"/>
</dbReference>
<evidence type="ECO:0000256" key="4">
    <source>
        <dbReference type="HAMAP-Rule" id="MF_01812"/>
    </source>
</evidence>
<dbReference type="RefSeq" id="WP_051238093.1">
    <property type="nucleotide sequence ID" value="NZ_JAKDOF010000019.1"/>
</dbReference>
<dbReference type="PROSITE" id="PS51186">
    <property type="entry name" value="GNAT"/>
    <property type="match status" value="1"/>
</dbReference>
<dbReference type="GO" id="GO:0030649">
    <property type="term" value="P:aminoglycoside antibiotic catabolic process"/>
    <property type="evidence" value="ECO:0007669"/>
    <property type="project" value="TreeGrafter"/>
</dbReference>
<dbReference type="SUPFAM" id="SSF55729">
    <property type="entry name" value="Acyl-CoA N-acyltransferases (Nat)"/>
    <property type="match status" value="1"/>
</dbReference>
<dbReference type="GO" id="GO:0034069">
    <property type="term" value="F:aminoglycoside N-acetyltransferase activity"/>
    <property type="evidence" value="ECO:0007669"/>
    <property type="project" value="TreeGrafter"/>
</dbReference>
<feature type="binding site" evidence="4">
    <location>
        <begin position="119"/>
        <end position="124"/>
    </location>
    <ligand>
        <name>acetyl-CoA</name>
        <dbReference type="ChEBI" id="CHEBI:57288"/>
    </ligand>
</feature>
<reference evidence="6 7" key="1">
    <citation type="submission" date="2018-12" db="EMBL/GenBank/DDBJ databases">
        <authorList>
            <consortium name="Pathogen Informatics"/>
        </authorList>
    </citation>
    <scope>NUCLEOTIDE SEQUENCE [LARGE SCALE GENOMIC DNA]</scope>
    <source>
        <strain evidence="6 7">NCTC13652</strain>
    </source>
</reference>
<dbReference type="Pfam" id="PF13530">
    <property type="entry name" value="SCP2_2"/>
    <property type="match status" value="1"/>
</dbReference>
<dbReference type="InterPro" id="IPR036527">
    <property type="entry name" value="SCP2_sterol-bd_dom_sf"/>
</dbReference>
<dbReference type="Gene3D" id="3.30.1050.10">
    <property type="entry name" value="SCP2 sterol-binding domain"/>
    <property type="match status" value="1"/>
</dbReference>
<keyword evidence="2 4" id="KW-0808">Transferase</keyword>
<feature type="active site" description="Proton donor" evidence="4">
    <location>
        <position position="152"/>
    </location>
</feature>
<evidence type="ECO:0000313" key="6">
    <source>
        <dbReference type="EMBL" id="VEI04326.1"/>
    </source>
</evidence>
<dbReference type="EMBL" id="LR134473">
    <property type="protein sequence ID" value="VEI04326.1"/>
    <property type="molecule type" value="Genomic_DNA"/>
</dbReference>
<dbReference type="OrthoDB" id="8399956at2"/>
<dbReference type="NCBIfam" id="NF002369">
    <property type="entry name" value="PRK01346.1-6"/>
    <property type="match status" value="1"/>
</dbReference>
<dbReference type="PANTHER" id="PTHR37817:SF1">
    <property type="entry name" value="N-ACETYLTRANSFERASE EIS"/>
    <property type="match status" value="1"/>
</dbReference>
<dbReference type="PANTHER" id="PTHR37817">
    <property type="entry name" value="N-ACETYLTRANSFERASE EIS"/>
    <property type="match status" value="1"/>
</dbReference>
<dbReference type="InterPro" id="IPR000182">
    <property type="entry name" value="GNAT_dom"/>
</dbReference>
<accession>A0A3S4USQ5</accession>
<evidence type="ECO:0000256" key="3">
    <source>
        <dbReference type="ARBA" id="ARBA00023315"/>
    </source>
</evidence>
<comment type="subunit">
    <text evidence="4">Homohexamer; trimer of dimers.</text>
</comment>